<comment type="caution">
    <text evidence="3">The sequence shown here is derived from an EMBL/GenBank/DDBJ whole genome shotgun (WGS) entry which is preliminary data.</text>
</comment>
<evidence type="ECO:0000313" key="8">
    <source>
        <dbReference type="Proteomes" id="UP000094271"/>
    </source>
</evidence>
<dbReference type="EMBL" id="MCGI01000009">
    <property type="protein sequence ID" value="ODM02604.1"/>
    <property type="molecule type" value="Genomic_DNA"/>
</dbReference>
<organism evidence="3 10">
    <name type="scientific">Eisenbergiella tayi</name>
    <dbReference type="NCBI Taxonomy" id="1432052"/>
    <lineage>
        <taxon>Bacteria</taxon>
        <taxon>Bacillati</taxon>
        <taxon>Bacillota</taxon>
        <taxon>Clostridia</taxon>
        <taxon>Lachnospirales</taxon>
        <taxon>Lachnospiraceae</taxon>
        <taxon>Eisenbergiella</taxon>
    </lineage>
</organism>
<dbReference type="GO" id="GO:0003677">
    <property type="term" value="F:DNA binding"/>
    <property type="evidence" value="ECO:0007669"/>
    <property type="project" value="UniProtKB-KW"/>
</dbReference>
<evidence type="ECO:0000313" key="7">
    <source>
        <dbReference type="Proteomes" id="UP000094067"/>
    </source>
</evidence>
<dbReference type="Proteomes" id="UP000094067">
    <property type="component" value="Unassembled WGS sequence"/>
</dbReference>
<evidence type="ECO:0000313" key="4">
    <source>
        <dbReference type="EMBL" id="ODM06509.1"/>
    </source>
</evidence>
<dbReference type="EMBL" id="MEHA01000001">
    <property type="protein sequence ID" value="ODR56010.1"/>
    <property type="molecule type" value="Genomic_DNA"/>
</dbReference>
<evidence type="ECO:0000313" key="5">
    <source>
        <dbReference type="EMBL" id="ODR44233.1"/>
    </source>
</evidence>
<dbReference type="AlphaFoldDB" id="A0A1E3A1G7"/>
<gene>
    <name evidence="3" type="primary">xre_5</name>
    <name evidence="4" type="synonym">xre_1</name>
    <name evidence="3" type="ORF">BEH84_06159</name>
    <name evidence="6" type="ORF">BEI59_02360</name>
    <name evidence="4" type="ORF">BEI61_02399</name>
    <name evidence="5" type="ORF">BEI63_32000</name>
</gene>
<dbReference type="CDD" id="cd00093">
    <property type="entry name" value="HTH_XRE"/>
    <property type="match status" value="1"/>
</dbReference>
<dbReference type="Proteomes" id="UP000094271">
    <property type="component" value="Unassembled WGS sequence"/>
</dbReference>
<dbReference type="Pfam" id="PF01381">
    <property type="entry name" value="HTH_3"/>
    <property type="match status" value="1"/>
</dbReference>
<dbReference type="RefSeq" id="WP_069152430.1">
    <property type="nucleotide sequence ID" value="NZ_BAABXS010000001.1"/>
</dbReference>
<evidence type="ECO:0000313" key="6">
    <source>
        <dbReference type="EMBL" id="ODR56010.1"/>
    </source>
</evidence>
<dbReference type="GeneID" id="93304143"/>
<dbReference type="OrthoDB" id="9801008at2"/>
<reference evidence="7 10" key="1">
    <citation type="submission" date="2016-07" db="EMBL/GenBank/DDBJ databases">
        <title>Characterization of isolates of Eisenbergiella tayi derived from blood cultures, using whole genome sequencing.</title>
        <authorList>
            <person name="Burdz T."/>
            <person name="Wiebe D."/>
            <person name="Huynh C."/>
            <person name="Bernard K."/>
        </authorList>
    </citation>
    <scope>NUCLEOTIDE SEQUENCE [LARGE SCALE GENOMIC DNA]</scope>
    <source>
        <strain evidence="4 7">NML 110608</strain>
        <strain evidence="3 10">NML 120489</strain>
    </source>
</reference>
<sequence length="162" mass="18423">METMEAILELRKKLNISQDEFARRLSVTRQAVSRWENGDTIPNIDTLKLIAETFEVSVDYLLGHTVGQCQSCGLVLEKDSDKGTECDGSKSEEYCSFCYQHGKFAQDITMEEMIELNLRDLDEWNKSVGLQLTEQEARSALMEFLPTLKRWKDTSGTAIASE</sequence>
<evidence type="ECO:0000313" key="10">
    <source>
        <dbReference type="Proteomes" id="UP000095003"/>
    </source>
</evidence>
<dbReference type="EMBL" id="MEHD01000056">
    <property type="protein sequence ID" value="ODR44233.1"/>
    <property type="molecule type" value="Genomic_DNA"/>
</dbReference>
<dbReference type="PANTHER" id="PTHR46558:SF11">
    <property type="entry name" value="HTH-TYPE TRANSCRIPTIONAL REGULATOR XRE"/>
    <property type="match status" value="1"/>
</dbReference>
<dbReference type="InterPro" id="IPR010982">
    <property type="entry name" value="Lambda_DNA-bd_dom_sf"/>
</dbReference>
<evidence type="ECO:0000256" key="1">
    <source>
        <dbReference type="ARBA" id="ARBA00023125"/>
    </source>
</evidence>
<dbReference type="PROSITE" id="PS50943">
    <property type="entry name" value="HTH_CROC1"/>
    <property type="match status" value="1"/>
</dbReference>
<feature type="domain" description="HTH cro/C1-type" evidence="2">
    <location>
        <begin position="7"/>
        <end position="61"/>
    </location>
</feature>
<evidence type="ECO:0000313" key="9">
    <source>
        <dbReference type="Proteomes" id="UP000094869"/>
    </source>
</evidence>
<dbReference type="Proteomes" id="UP000095003">
    <property type="component" value="Unassembled WGS sequence"/>
</dbReference>
<dbReference type="Gene3D" id="1.10.260.40">
    <property type="entry name" value="lambda repressor-like DNA-binding domains"/>
    <property type="match status" value="1"/>
</dbReference>
<dbReference type="SMART" id="SM00530">
    <property type="entry name" value="HTH_XRE"/>
    <property type="match status" value="1"/>
</dbReference>
<dbReference type="PATRIC" id="fig|1432052.3.peg.6807"/>
<evidence type="ECO:0000259" key="2">
    <source>
        <dbReference type="PROSITE" id="PS50943"/>
    </source>
</evidence>
<reference evidence="5 9" key="2">
    <citation type="submission" date="2016-08" db="EMBL/GenBank/DDBJ databases">
        <title>Characterization of Isolates of Eisenbergiella tayi Derived from Blood Cultures, Using Whole Genome Sequencing.</title>
        <authorList>
            <person name="Bernier A.-M."/>
            <person name="Burdz T."/>
            <person name="Wiebe D."/>
            <person name="Bernard K."/>
        </authorList>
    </citation>
    <scope>NUCLEOTIDE SEQUENCE [LARGE SCALE GENOMIC DNA]</scope>
    <source>
        <strain evidence="5 9">NML120146</strain>
    </source>
</reference>
<dbReference type="PANTHER" id="PTHR46558">
    <property type="entry name" value="TRACRIPTIONAL REGULATORY PROTEIN-RELATED-RELATED"/>
    <property type="match status" value="1"/>
</dbReference>
<keyword evidence="9" id="KW-1185">Reference proteome</keyword>
<dbReference type="SUPFAM" id="SSF47413">
    <property type="entry name" value="lambda repressor-like DNA-binding domains"/>
    <property type="match status" value="1"/>
</dbReference>
<dbReference type="Proteomes" id="UP000094869">
    <property type="component" value="Unassembled WGS sequence"/>
</dbReference>
<dbReference type="InterPro" id="IPR001387">
    <property type="entry name" value="Cro/C1-type_HTH"/>
</dbReference>
<dbReference type="Pfam" id="PF12674">
    <property type="entry name" value="Zn_ribbon_2"/>
    <property type="match status" value="1"/>
</dbReference>
<dbReference type="InterPro" id="IPR025868">
    <property type="entry name" value="Zn_ribbon_dom_put"/>
</dbReference>
<evidence type="ECO:0000313" key="3">
    <source>
        <dbReference type="EMBL" id="ODM02604.1"/>
    </source>
</evidence>
<proteinExistence type="predicted"/>
<dbReference type="EMBL" id="MCGH01000002">
    <property type="protein sequence ID" value="ODM06509.1"/>
    <property type="molecule type" value="Genomic_DNA"/>
</dbReference>
<reference evidence="6 8" key="3">
    <citation type="submission" date="2016-08" db="EMBL/GenBank/DDBJ databases">
        <authorList>
            <person name="Seilhamer J.J."/>
        </authorList>
    </citation>
    <scope>NUCLEOTIDE SEQUENCE [LARGE SCALE GENOMIC DNA]</scope>
    <source>
        <strain evidence="6 8">NML150140-1</strain>
    </source>
</reference>
<keyword evidence="1" id="KW-0238">DNA-binding</keyword>
<accession>A0A1E3A1G7</accession>
<protein>
    <submittedName>
        <fullName evidence="3">HTH-type transcriptional regulator Xre</fullName>
    </submittedName>
</protein>
<name>A0A1E3A1G7_9FIRM</name>